<dbReference type="AlphaFoldDB" id="A0A5K7ZAY1"/>
<accession>A0A5K7ZAY1</accession>
<reference evidence="2 3" key="1">
    <citation type="submission" date="2019-11" db="EMBL/GenBank/DDBJ databases">
        <title>Comparative genomics of hydrocarbon-degrading Desulfosarcina strains.</title>
        <authorList>
            <person name="Watanabe M."/>
            <person name="Kojima H."/>
            <person name="Fukui M."/>
        </authorList>
    </citation>
    <scope>NUCLEOTIDE SEQUENCE [LARGE SCALE GENOMIC DNA]</scope>
    <source>
        <strain evidence="2 3">PP31</strain>
    </source>
</reference>
<dbReference type="Pfam" id="PF00534">
    <property type="entry name" value="Glycos_transf_1"/>
    <property type="match status" value="1"/>
</dbReference>
<dbReference type="Gene3D" id="3.40.50.2000">
    <property type="entry name" value="Glycogen Phosphorylase B"/>
    <property type="match status" value="2"/>
</dbReference>
<keyword evidence="3" id="KW-1185">Reference proteome</keyword>
<name>A0A5K7ZAY1_9BACT</name>
<evidence type="ECO:0000259" key="1">
    <source>
        <dbReference type="Pfam" id="PF00534"/>
    </source>
</evidence>
<dbReference type="Proteomes" id="UP000427769">
    <property type="component" value="Chromosome"/>
</dbReference>
<dbReference type="PANTHER" id="PTHR12526">
    <property type="entry name" value="GLYCOSYLTRANSFERASE"/>
    <property type="match status" value="1"/>
</dbReference>
<dbReference type="EMBL" id="AP021875">
    <property type="protein sequence ID" value="BBO73547.1"/>
    <property type="molecule type" value="Genomic_DNA"/>
</dbReference>
<organism evidence="2 3">
    <name type="scientific">Desulfosarcina widdelii</name>
    <dbReference type="NCBI Taxonomy" id="947919"/>
    <lineage>
        <taxon>Bacteria</taxon>
        <taxon>Pseudomonadati</taxon>
        <taxon>Thermodesulfobacteriota</taxon>
        <taxon>Desulfobacteria</taxon>
        <taxon>Desulfobacterales</taxon>
        <taxon>Desulfosarcinaceae</taxon>
        <taxon>Desulfosarcina</taxon>
    </lineage>
</organism>
<dbReference type="GO" id="GO:0016757">
    <property type="term" value="F:glycosyltransferase activity"/>
    <property type="evidence" value="ECO:0007669"/>
    <property type="project" value="InterPro"/>
</dbReference>
<dbReference type="SUPFAM" id="SSF53756">
    <property type="entry name" value="UDP-Glycosyltransferase/glycogen phosphorylase"/>
    <property type="match status" value="1"/>
</dbReference>
<evidence type="ECO:0000313" key="2">
    <source>
        <dbReference type="EMBL" id="BBO73547.1"/>
    </source>
</evidence>
<evidence type="ECO:0000313" key="3">
    <source>
        <dbReference type="Proteomes" id="UP000427769"/>
    </source>
</evidence>
<dbReference type="InterPro" id="IPR001296">
    <property type="entry name" value="Glyco_trans_1"/>
</dbReference>
<dbReference type="KEGG" id="dwd:DSCW_09640"/>
<dbReference type="CDD" id="cd03811">
    <property type="entry name" value="GT4_GT28_WabH-like"/>
    <property type="match status" value="1"/>
</dbReference>
<proteinExistence type="predicted"/>
<protein>
    <submittedName>
        <fullName evidence="2">Amylovoran biosynthesis protein AmsD</fullName>
    </submittedName>
</protein>
<gene>
    <name evidence="2" type="primary">amsD</name>
    <name evidence="2" type="ORF">DSCW_09640</name>
</gene>
<sequence>MRIMNSQKYKKKVIALFIPGLNGGGAQRFIINLANSLTDLTDNLIHIVLTRKDGILQKHLKPEVNIIDLGTKKVSRSIPAIVNYLKITQPMAIISTLNYANVVCLVSWIIAGKPCKIIVREANIIRKVKGESFDRIQSIIVLFLMKVLYPYADKVIAICNDVLKTMLDAGIKIEENAVLIGNPIFIPEITSDPLAIPWLPKRTTPFICAAGRLTEQKGFDVLINAFAKINDKQIHLVILGEGPLRFDLKSQTYKLGIQERVHLPGFVNNPTEIIRQSRLFVLSSRWEGFVNVLLEALACGTPVVSTNCPGAPKEILKSGSYGHLVPCDDVDALARGIEFSLDKPISTPEQRISRAYDFSSDKIAKLYLKHIL</sequence>
<feature type="domain" description="Glycosyl transferase family 1" evidence="1">
    <location>
        <begin position="202"/>
        <end position="356"/>
    </location>
</feature>